<dbReference type="Pfam" id="PF06277">
    <property type="entry name" value="EutA"/>
    <property type="match status" value="1"/>
</dbReference>
<accession>A0ABT4KAR3</accession>
<dbReference type="InterPro" id="IPR043129">
    <property type="entry name" value="ATPase_NBD"/>
</dbReference>
<dbReference type="Proteomes" id="UP001079430">
    <property type="component" value="Unassembled WGS sequence"/>
</dbReference>
<dbReference type="RefSeq" id="WP_269275343.1">
    <property type="nucleotide sequence ID" value="NZ_JAPVOI010000003.1"/>
</dbReference>
<comment type="caution">
    <text evidence="1">The sequence shown here is derived from an EMBL/GenBank/DDBJ whole genome shotgun (WGS) entry which is preliminary data.</text>
</comment>
<name>A0ABT4KAR3_9HYPH</name>
<dbReference type="EMBL" id="JAPVOI010000003">
    <property type="protein sequence ID" value="MCZ4089044.1"/>
    <property type="molecule type" value="Genomic_DNA"/>
</dbReference>
<evidence type="ECO:0000313" key="1">
    <source>
        <dbReference type="EMBL" id="MCZ4089044.1"/>
    </source>
</evidence>
<keyword evidence="2" id="KW-1185">Reference proteome</keyword>
<gene>
    <name evidence="1" type="ORF">O3W52_02900</name>
</gene>
<evidence type="ECO:0000313" key="2">
    <source>
        <dbReference type="Proteomes" id="UP001079430"/>
    </source>
</evidence>
<dbReference type="PIRSF" id="PIRSF012293">
    <property type="entry name" value="EutA"/>
    <property type="match status" value="1"/>
</dbReference>
<proteinExistence type="predicted"/>
<organism evidence="1 2">
    <name type="scientific">Sinorhizobium psoraleae</name>
    <dbReference type="NCBI Taxonomy" id="520838"/>
    <lineage>
        <taxon>Bacteria</taxon>
        <taxon>Pseudomonadati</taxon>
        <taxon>Pseudomonadota</taxon>
        <taxon>Alphaproteobacteria</taxon>
        <taxon>Hyphomicrobiales</taxon>
        <taxon>Rhizobiaceae</taxon>
        <taxon>Sinorhizobium/Ensifer group</taxon>
        <taxon>Sinorhizobium</taxon>
    </lineage>
</organism>
<protein>
    <submittedName>
        <fullName evidence="1">Ethanolamine ammonia-lyase reactivating factor EutA</fullName>
    </submittedName>
</protein>
<dbReference type="Gene3D" id="3.30.420.40">
    <property type="match status" value="1"/>
</dbReference>
<dbReference type="SUPFAM" id="SSF53067">
    <property type="entry name" value="Actin-like ATPase domain"/>
    <property type="match status" value="1"/>
</dbReference>
<sequence length="501" mass="54397">MHDLDFDHEHDDLSDSERQQIADWLWKQETVDLLTVGIDIGSSTSHLLFANVVLRRETDDLSSRFVVVDRRVLWRSPILLTPFLPDGTIDAHELRHFFQHCYHDAGYKRSHIDTGAVILTGEAIKRKNARAIDEIFANESGRFVCATAGHKLECMLAAHGSGATALSKKRDACGLHVDIGGGTTKLALIDKGEIVSVAAFAVGGRLLAQDNQGAWSRVDDSARIVAEELGPGTDPGTIADAGNRRAIAKRLAAIAVDEILGGPLDALGHRLLLTGPLERPVQPAYITFSGGVSEYIFGYEPNDHGDIARDLANEIVAQLKPRIEIPIVDAGQRIRATVIGASQFTVQVSGKTLYMNGADALPKHNIPVVHLGKTLAEDIDPEEIAAAFRESADRQDHDVNAMTALAFSWTGSPDYQRLLAVAKAIKMVAAPEGERKELLVLMIDGDVGQTIGRILDRELGIQSHLISIDGVRLKDLDFVDLGEFLNPPGVIPVVIKSLLFS</sequence>
<dbReference type="InterPro" id="IPR009377">
    <property type="entry name" value="EutA"/>
</dbReference>
<reference evidence="1" key="1">
    <citation type="submission" date="2022-10" db="EMBL/GenBank/DDBJ databases">
        <title>Whole genome sequencing of three plant growth promoting bacteria isolated from Vachellia tortilis subsp. raddiana in Morocco.</title>
        <authorList>
            <person name="Hnini M."/>
            <person name="Zouagui R."/>
            <person name="Zouagui H."/>
            <person name="Chemao Elfihri M.-W."/>
            <person name="Ibrahimi A."/>
            <person name="Sbabou L."/>
            <person name="Aurag J."/>
        </authorList>
    </citation>
    <scope>NUCLEOTIDE SEQUENCE</scope>
    <source>
        <strain evidence="1">LMR678</strain>
    </source>
</reference>